<dbReference type="STRING" id="4155.A0A022Q4G9"/>
<proteinExistence type="predicted"/>
<accession>A0A022Q4G9</accession>
<dbReference type="Gene3D" id="6.10.140.1230">
    <property type="match status" value="1"/>
</dbReference>
<keyword evidence="1" id="KW-0175">Coiled coil</keyword>
<dbReference type="GO" id="GO:0000815">
    <property type="term" value="C:ESCRT III complex"/>
    <property type="evidence" value="ECO:0000318"/>
    <property type="project" value="GO_Central"/>
</dbReference>
<feature type="region of interest" description="Disordered" evidence="2">
    <location>
        <begin position="427"/>
        <end position="448"/>
    </location>
</feature>
<evidence type="ECO:0000313" key="4">
    <source>
        <dbReference type="Proteomes" id="UP000030748"/>
    </source>
</evidence>
<dbReference type="Pfam" id="PF25880">
    <property type="entry name" value="WHD_CHMP7_1st"/>
    <property type="match status" value="1"/>
</dbReference>
<dbReference type="AlphaFoldDB" id="A0A022Q4G9"/>
<dbReference type="OMA" id="LQLQFMR"/>
<feature type="coiled-coil region" evidence="1">
    <location>
        <begin position="334"/>
        <end position="361"/>
    </location>
</feature>
<dbReference type="OrthoDB" id="10250120at2759"/>
<evidence type="ECO:0008006" key="5">
    <source>
        <dbReference type="Google" id="ProtNLM"/>
    </source>
</evidence>
<evidence type="ECO:0000256" key="2">
    <source>
        <dbReference type="SAM" id="MobiDB-lite"/>
    </source>
</evidence>
<reference evidence="3 4" key="1">
    <citation type="journal article" date="2013" name="Proc. Natl. Acad. Sci. U.S.A.">
        <title>Fine-scale variation in meiotic recombination in Mimulus inferred from population shotgun sequencing.</title>
        <authorList>
            <person name="Hellsten U."/>
            <person name="Wright K.M."/>
            <person name="Jenkins J."/>
            <person name="Shu S."/>
            <person name="Yuan Y."/>
            <person name="Wessler S.R."/>
            <person name="Schmutz J."/>
            <person name="Willis J.H."/>
            <person name="Rokhsar D.S."/>
        </authorList>
    </citation>
    <scope>NUCLEOTIDE SEQUENCE [LARGE SCALE GENOMIC DNA]</scope>
    <source>
        <strain evidence="4">cv. DUN x IM62</strain>
    </source>
</reference>
<dbReference type="PANTHER" id="PTHR22761">
    <property type="entry name" value="CHARGED MULTIVESICULAR BODY PROTEIN"/>
    <property type="match status" value="1"/>
</dbReference>
<gene>
    <name evidence="3" type="ORF">MIMGU_mgv1a006332mg</name>
</gene>
<dbReference type="Proteomes" id="UP000030748">
    <property type="component" value="Unassembled WGS sequence"/>
</dbReference>
<dbReference type="Pfam" id="PF03357">
    <property type="entry name" value="Snf7"/>
    <property type="match status" value="1"/>
</dbReference>
<dbReference type="GO" id="GO:0005771">
    <property type="term" value="C:multivesicular body"/>
    <property type="evidence" value="ECO:0000318"/>
    <property type="project" value="GO_Central"/>
</dbReference>
<dbReference type="InterPro" id="IPR005024">
    <property type="entry name" value="Snf7_fam"/>
</dbReference>
<name>A0A022Q4G9_ERYGU</name>
<dbReference type="PANTHER" id="PTHR22761:SF7">
    <property type="entry name" value="SNF7 FAMILY PROTEIN"/>
    <property type="match status" value="1"/>
</dbReference>
<keyword evidence="4" id="KW-1185">Reference proteome</keyword>
<dbReference type="KEGG" id="egt:105973563"/>
<evidence type="ECO:0000313" key="3">
    <source>
        <dbReference type="EMBL" id="EYU23567.1"/>
    </source>
</evidence>
<dbReference type="eggNOG" id="KOG2911">
    <property type="taxonomic scope" value="Eukaryota"/>
</dbReference>
<dbReference type="GO" id="GO:0006900">
    <property type="term" value="P:vesicle budding from membrane"/>
    <property type="evidence" value="ECO:0000318"/>
    <property type="project" value="GO_Central"/>
</dbReference>
<dbReference type="EMBL" id="KI632161">
    <property type="protein sequence ID" value="EYU23567.1"/>
    <property type="molecule type" value="Genomic_DNA"/>
</dbReference>
<protein>
    <recommendedName>
        <fullName evidence="5">Charged multivesicular body protein 7</fullName>
    </recommendedName>
</protein>
<dbReference type="GO" id="GO:0009898">
    <property type="term" value="C:cytoplasmic side of plasma membrane"/>
    <property type="evidence" value="ECO:0000318"/>
    <property type="project" value="GO_Central"/>
</dbReference>
<dbReference type="PhylomeDB" id="A0A022Q4G9"/>
<dbReference type="GO" id="GO:0032511">
    <property type="term" value="P:late endosome to vacuole transport via multivesicular body sorting pathway"/>
    <property type="evidence" value="ECO:0000318"/>
    <property type="project" value="GO_Central"/>
</dbReference>
<sequence>MDDKEKEDEEENAAAVAAFVRQEVPDWDDESTSRARFKALSGQRSDWDPLYRFWRDLIVKVARHRRIFIIRPSAVSRLWFRRADGLSPLCLDRVLIEMLRAGDLSPPPSPHPTSAATRLSHIFRRALGFFGASNDDDENSPLAGDSYILAPLLEERALEVIGKLSENHWTNSCVITMKKFQDICMGSEQALAILSYLSAQGKAARLIINRVDPIEGVKICLSHGAVCAASSSDYSVLHLVWTAEKLEQQLDLIDQRYQKSRNSALASLKSGNKKIALRYAKELKLTTQSRERCTSLLDRVEEVLQVITDAESSKKVSEAIKGSAHAIRENRISIEEVELCLQEVDENIDSLKQLDNALESSTSYAEVDDEDIEDEFNKLQLEIGIETNQLPTKNGFNSNASEETDALSNALSNLNLKNSAEIDSPAEYHLKSGGNKSMSKEEGCLEAA</sequence>
<evidence type="ECO:0000256" key="1">
    <source>
        <dbReference type="SAM" id="Coils"/>
    </source>
</evidence>
<organism evidence="3 4">
    <name type="scientific">Erythranthe guttata</name>
    <name type="common">Yellow monkey flower</name>
    <name type="synonym">Mimulus guttatus</name>
    <dbReference type="NCBI Taxonomy" id="4155"/>
    <lineage>
        <taxon>Eukaryota</taxon>
        <taxon>Viridiplantae</taxon>
        <taxon>Streptophyta</taxon>
        <taxon>Embryophyta</taxon>
        <taxon>Tracheophyta</taxon>
        <taxon>Spermatophyta</taxon>
        <taxon>Magnoliopsida</taxon>
        <taxon>eudicotyledons</taxon>
        <taxon>Gunneridae</taxon>
        <taxon>Pentapetalae</taxon>
        <taxon>asterids</taxon>
        <taxon>lamiids</taxon>
        <taxon>Lamiales</taxon>
        <taxon>Phrymaceae</taxon>
        <taxon>Erythranthe</taxon>
    </lineage>
</organism>
<feature type="compositionally biased region" description="Basic and acidic residues" evidence="2">
    <location>
        <begin position="438"/>
        <end position="448"/>
    </location>
</feature>